<feature type="signal peptide" evidence="11">
    <location>
        <begin position="1"/>
        <end position="21"/>
    </location>
</feature>
<dbReference type="PROSITE" id="PS50088">
    <property type="entry name" value="ANK_REPEAT"/>
    <property type="match status" value="2"/>
</dbReference>
<evidence type="ECO:0000313" key="13">
    <source>
        <dbReference type="EMBL" id="CAL1269565.1"/>
    </source>
</evidence>
<evidence type="ECO:0000256" key="2">
    <source>
        <dbReference type="ARBA" id="ARBA00004613"/>
    </source>
</evidence>
<dbReference type="InterPro" id="IPR036770">
    <property type="entry name" value="Ankyrin_rpt-contain_sf"/>
</dbReference>
<keyword evidence="4" id="KW-0964">Secreted</keyword>
<dbReference type="GO" id="GO:0000724">
    <property type="term" value="P:double-strand break repair via homologous recombination"/>
    <property type="evidence" value="ECO:0007669"/>
    <property type="project" value="TreeGrafter"/>
</dbReference>
<reference evidence="13 14" key="1">
    <citation type="submission" date="2024-04" db="EMBL/GenBank/DDBJ databases">
        <authorList>
            <person name="Rising A."/>
            <person name="Reimegard J."/>
            <person name="Sonavane S."/>
            <person name="Akerstrom W."/>
            <person name="Nylinder S."/>
            <person name="Hedman E."/>
            <person name="Kallberg Y."/>
        </authorList>
    </citation>
    <scope>NUCLEOTIDE SEQUENCE [LARGE SCALE GENOMIC DNA]</scope>
</reference>
<evidence type="ECO:0000256" key="10">
    <source>
        <dbReference type="PROSITE-ProRule" id="PRU00023"/>
    </source>
</evidence>
<dbReference type="Pfam" id="PF22945">
    <property type="entry name" value="LEM-3_GIY-YIG"/>
    <property type="match status" value="1"/>
</dbReference>
<proteinExistence type="predicted"/>
<evidence type="ECO:0000256" key="9">
    <source>
        <dbReference type="ARBA" id="ARBA00023298"/>
    </source>
</evidence>
<feature type="chain" id="PRO_5044021827" description="LEM domain-containing protein" evidence="11">
    <location>
        <begin position="22"/>
        <end position="641"/>
    </location>
</feature>
<gene>
    <name evidence="13" type="ORF">LARSCL_LOCUS4818</name>
</gene>
<feature type="repeat" description="ANK" evidence="10">
    <location>
        <begin position="59"/>
        <end position="95"/>
    </location>
</feature>
<dbReference type="SUPFAM" id="SSF48403">
    <property type="entry name" value="Ankyrin repeat"/>
    <property type="match status" value="1"/>
</dbReference>
<dbReference type="SMART" id="SM00540">
    <property type="entry name" value="LEM"/>
    <property type="match status" value="1"/>
</dbReference>
<dbReference type="AlphaFoldDB" id="A0AAV1ZDC3"/>
<dbReference type="InterPro" id="IPR003887">
    <property type="entry name" value="LEM_dom"/>
</dbReference>
<keyword evidence="5" id="KW-1052">Target cell membrane</keyword>
<dbReference type="GO" id="GO:0044218">
    <property type="term" value="C:other organism cell membrane"/>
    <property type="evidence" value="ECO:0007669"/>
    <property type="project" value="UniProtKB-KW"/>
</dbReference>
<keyword evidence="14" id="KW-1185">Reference proteome</keyword>
<dbReference type="EMBL" id="CAXIEN010000042">
    <property type="protein sequence ID" value="CAL1269565.1"/>
    <property type="molecule type" value="Genomic_DNA"/>
</dbReference>
<feature type="domain" description="LEM" evidence="12">
    <location>
        <begin position="381"/>
        <end position="425"/>
    </location>
</feature>
<keyword evidence="7" id="KW-0528">Neurotoxin</keyword>
<dbReference type="SMART" id="SM00248">
    <property type="entry name" value="ANK"/>
    <property type="match status" value="2"/>
</dbReference>
<dbReference type="SUPFAM" id="SSF63451">
    <property type="entry name" value="LEM domain"/>
    <property type="match status" value="1"/>
</dbReference>
<evidence type="ECO:0000256" key="1">
    <source>
        <dbReference type="ARBA" id="ARBA00004175"/>
    </source>
</evidence>
<dbReference type="Gene3D" id="1.25.40.20">
    <property type="entry name" value="Ankyrin repeat-containing domain"/>
    <property type="match status" value="1"/>
</dbReference>
<evidence type="ECO:0000256" key="8">
    <source>
        <dbReference type="ARBA" id="ARBA00023028"/>
    </source>
</evidence>
<evidence type="ECO:0000256" key="4">
    <source>
        <dbReference type="ARBA" id="ARBA00022525"/>
    </source>
</evidence>
<dbReference type="GO" id="GO:0006887">
    <property type="term" value="P:exocytosis"/>
    <property type="evidence" value="ECO:0007669"/>
    <property type="project" value="UniProtKB-KW"/>
</dbReference>
<dbReference type="GO" id="GO:0090729">
    <property type="term" value="F:toxin activity"/>
    <property type="evidence" value="ECO:0007669"/>
    <property type="project" value="UniProtKB-KW"/>
</dbReference>
<dbReference type="GO" id="GO:0005576">
    <property type="term" value="C:extracellular region"/>
    <property type="evidence" value="ECO:0007669"/>
    <property type="project" value="UniProtKB-SubCell"/>
</dbReference>
<organism evidence="13 14">
    <name type="scientific">Larinioides sclopetarius</name>
    <dbReference type="NCBI Taxonomy" id="280406"/>
    <lineage>
        <taxon>Eukaryota</taxon>
        <taxon>Metazoa</taxon>
        <taxon>Ecdysozoa</taxon>
        <taxon>Arthropoda</taxon>
        <taxon>Chelicerata</taxon>
        <taxon>Arachnida</taxon>
        <taxon>Araneae</taxon>
        <taxon>Araneomorphae</taxon>
        <taxon>Entelegynae</taxon>
        <taxon>Araneoidea</taxon>
        <taxon>Araneidae</taxon>
        <taxon>Larinioides</taxon>
    </lineage>
</organism>
<dbReference type="PROSITE" id="PS50297">
    <property type="entry name" value="ANK_REP_REGION"/>
    <property type="match status" value="1"/>
</dbReference>
<evidence type="ECO:0000256" key="5">
    <source>
        <dbReference type="ARBA" id="ARBA00022537"/>
    </source>
</evidence>
<evidence type="ECO:0000256" key="7">
    <source>
        <dbReference type="ARBA" id="ARBA00022699"/>
    </source>
</evidence>
<accession>A0AAV1ZDC3</accession>
<dbReference type="PANTHER" id="PTHR46427">
    <property type="entry name" value="ANKYRIN REPEAT AND LEM DOMAIN-CONTAINING PROTEIN 1"/>
    <property type="match status" value="1"/>
</dbReference>
<sequence>MIMHLIFFFLQVTCFRKLNHSERRLENKDCSKCWDDSYCRLKILLSDSTKVNDQIPGTEGCTPLHLIVGIENVSGKEDVLSFLLDTGANPNARSHDDLTPVHIAAMWNNCSELEKLLQNGGNPWLTDNENKNSFDLAINNYAYEAYQLLHRYLAEDKLNFRNSTCKSSPKPADSKEYVSHQTNVPNDNAIVSPSFFNANESCHVLFSSTDDESGDFFQNVTRILKKSIMKNQDPEQEISPINFTANINDKISENEKELDLLNDSDSTFYSLHSNKTIQDRTHNNAAILSSDDTDIGSISESDIFTAKTRSLETVVDSDNESGIALVEKYFSPSKYSSSKICESFYCECSANDWKSCRSSRNSSCSFWSNCSSHSNTLIIIPDEYKILSNSKIYQELKSMGDDPGPISDSTRDVYLRRLTRLKMGCNTSCTLPAPKYCQEVYTFLDGKLNTDRIQNLINSMSEEFNSLESNVKWREGNQRCCFNYFLLDPRVTQNLPLRLKHLTFEKTFLTFLDALFYVGKGTKGRPYSHLLEAARSVNNGELKNDKISHILDIWESGLGVISLHCFNNCIPVEAYTQEACIIEAVGLKNLTNAKNGDYYGIASKWKRSWKRQVGVALLHRALQIFILEGEKQILPKDIKTR</sequence>
<feature type="repeat" description="ANK" evidence="10">
    <location>
        <begin position="96"/>
        <end position="128"/>
    </location>
</feature>
<dbReference type="InterPro" id="IPR002110">
    <property type="entry name" value="Ankyrin_rpt"/>
</dbReference>
<keyword evidence="9" id="KW-1053">Target membrane</keyword>
<evidence type="ECO:0000313" key="14">
    <source>
        <dbReference type="Proteomes" id="UP001497382"/>
    </source>
</evidence>
<dbReference type="GO" id="GO:0004520">
    <property type="term" value="F:DNA endonuclease activity"/>
    <property type="evidence" value="ECO:0007669"/>
    <property type="project" value="TreeGrafter"/>
</dbReference>
<keyword evidence="10" id="KW-0040">ANK repeat</keyword>
<dbReference type="CDD" id="cd10454">
    <property type="entry name" value="GIY-YIG_COG3680_Meta"/>
    <property type="match status" value="1"/>
</dbReference>
<dbReference type="GO" id="GO:0005654">
    <property type="term" value="C:nucleoplasm"/>
    <property type="evidence" value="ECO:0007669"/>
    <property type="project" value="TreeGrafter"/>
</dbReference>
<dbReference type="PROSITE" id="PS50954">
    <property type="entry name" value="LEM"/>
    <property type="match status" value="1"/>
</dbReference>
<comment type="caution">
    <text evidence="13">The sequence shown here is derived from an EMBL/GenBank/DDBJ whole genome shotgun (WGS) entry which is preliminary data.</text>
</comment>
<keyword evidence="11" id="KW-0732">Signal</keyword>
<keyword evidence="9" id="KW-0472">Membrane</keyword>
<protein>
    <recommendedName>
        <fullName evidence="12">LEM domain-containing protein</fullName>
    </recommendedName>
</protein>
<dbReference type="GO" id="GO:0044231">
    <property type="term" value="C:host cell presynaptic membrane"/>
    <property type="evidence" value="ECO:0007669"/>
    <property type="project" value="UniProtKB-KW"/>
</dbReference>
<dbReference type="GO" id="GO:0005737">
    <property type="term" value="C:cytoplasm"/>
    <property type="evidence" value="ECO:0007669"/>
    <property type="project" value="TreeGrafter"/>
</dbReference>
<dbReference type="Gene3D" id="1.10.720.40">
    <property type="match status" value="1"/>
</dbReference>
<dbReference type="Pfam" id="PF13637">
    <property type="entry name" value="Ank_4"/>
    <property type="match status" value="1"/>
</dbReference>
<dbReference type="InterPro" id="IPR034998">
    <property type="entry name" value="ANKLE1"/>
</dbReference>
<comment type="subcellular location">
    <subcellularLocation>
        <location evidence="2">Secreted</location>
    </subcellularLocation>
    <subcellularLocation>
        <location evidence="1">Target cell membrane</location>
    </subcellularLocation>
</comment>
<keyword evidence="6" id="KW-0800">Toxin</keyword>
<evidence type="ECO:0000256" key="11">
    <source>
        <dbReference type="SAM" id="SignalP"/>
    </source>
</evidence>
<dbReference type="GO" id="GO:0000712">
    <property type="term" value="P:resolution of meiotic recombination intermediates"/>
    <property type="evidence" value="ECO:0007669"/>
    <property type="project" value="TreeGrafter"/>
</dbReference>
<evidence type="ECO:0000259" key="12">
    <source>
        <dbReference type="PROSITE" id="PS50954"/>
    </source>
</evidence>
<evidence type="ECO:0000256" key="3">
    <source>
        <dbReference type="ARBA" id="ARBA00022483"/>
    </source>
</evidence>
<dbReference type="Proteomes" id="UP001497382">
    <property type="component" value="Unassembled WGS sequence"/>
</dbReference>
<dbReference type="Pfam" id="PF03020">
    <property type="entry name" value="LEM"/>
    <property type="match status" value="1"/>
</dbReference>
<dbReference type="PANTHER" id="PTHR46427:SF1">
    <property type="entry name" value="ANKYRIN REPEAT AND LEM DOMAIN-CONTAINING PROTEIN 1"/>
    <property type="match status" value="1"/>
</dbReference>
<evidence type="ECO:0000256" key="6">
    <source>
        <dbReference type="ARBA" id="ARBA00022656"/>
    </source>
</evidence>
<keyword evidence="8" id="KW-0638">Presynaptic neurotoxin</keyword>
<dbReference type="InterPro" id="IPR011015">
    <property type="entry name" value="LEM/LEM-like_dom_sf"/>
</dbReference>
<dbReference type="CDD" id="cd12934">
    <property type="entry name" value="LEM"/>
    <property type="match status" value="1"/>
</dbReference>
<name>A0AAV1ZDC3_9ARAC</name>
<keyword evidence="3" id="KW-0268">Exocytosis</keyword>